<sequence>MKAHLYRLSSWAWPLLLVLALCGCTANTTETDENGLRPHVTVDLSLPEKPETGIPGLYFVKVSKSGKPLRHAEQADFVIWPEGKEESAVTVKAEETSPGVYSVSHTIEVEGIYLIQSRINADGEQVMPAKRIAIGAHAVEQLAVMEAAQKSGTAAPADAGGHHHH</sequence>
<feature type="signal peptide" evidence="1">
    <location>
        <begin position="1"/>
        <end position="26"/>
    </location>
</feature>
<keyword evidence="1" id="KW-0732">Signal</keyword>
<keyword evidence="4" id="KW-1185">Reference proteome</keyword>
<evidence type="ECO:0000259" key="2">
    <source>
        <dbReference type="Pfam" id="PF13115"/>
    </source>
</evidence>
<dbReference type="PROSITE" id="PS51257">
    <property type="entry name" value="PROKAR_LIPOPROTEIN"/>
    <property type="match status" value="1"/>
</dbReference>
<organism evidence="3 4">
    <name type="scientific">Paenibacillus arenilitoris</name>
    <dbReference type="NCBI Taxonomy" id="2772299"/>
    <lineage>
        <taxon>Bacteria</taxon>
        <taxon>Bacillati</taxon>
        <taxon>Bacillota</taxon>
        <taxon>Bacilli</taxon>
        <taxon>Bacillales</taxon>
        <taxon>Paenibacillaceae</taxon>
        <taxon>Paenibacillus</taxon>
    </lineage>
</organism>
<name>A0A927CQ48_9BACL</name>
<protein>
    <submittedName>
        <fullName evidence="3">FixH family protein</fullName>
    </submittedName>
</protein>
<evidence type="ECO:0000313" key="3">
    <source>
        <dbReference type="EMBL" id="MBD2870216.1"/>
    </source>
</evidence>
<dbReference type="Proteomes" id="UP000632125">
    <property type="component" value="Unassembled WGS sequence"/>
</dbReference>
<feature type="domain" description="YtkA-like" evidence="2">
    <location>
        <begin position="40"/>
        <end position="116"/>
    </location>
</feature>
<dbReference type="EMBL" id="JACXIY010000018">
    <property type="protein sequence ID" value="MBD2870216.1"/>
    <property type="molecule type" value="Genomic_DNA"/>
</dbReference>
<accession>A0A927CQ48</accession>
<dbReference type="RefSeq" id="WP_190862946.1">
    <property type="nucleotide sequence ID" value="NZ_JACXIY010000018.1"/>
</dbReference>
<dbReference type="AlphaFoldDB" id="A0A927CQ48"/>
<reference evidence="3" key="1">
    <citation type="submission" date="2020-09" db="EMBL/GenBank/DDBJ databases">
        <title>A novel bacterium of genus Paenibacillus, isolated from South China Sea.</title>
        <authorList>
            <person name="Huang H."/>
            <person name="Mo K."/>
            <person name="Hu Y."/>
        </authorList>
    </citation>
    <scope>NUCLEOTIDE SEQUENCE</scope>
    <source>
        <strain evidence="3">IB182493</strain>
    </source>
</reference>
<comment type="caution">
    <text evidence="3">The sequence shown here is derived from an EMBL/GenBank/DDBJ whole genome shotgun (WGS) entry which is preliminary data.</text>
</comment>
<evidence type="ECO:0000313" key="4">
    <source>
        <dbReference type="Proteomes" id="UP000632125"/>
    </source>
</evidence>
<dbReference type="InterPro" id="IPR032693">
    <property type="entry name" value="YtkA-like_dom"/>
</dbReference>
<proteinExistence type="predicted"/>
<dbReference type="Pfam" id="PF13115">
    <property type="entry name" value="YtkA"/>
    <property type="match status" value="1"/>
</dbReference>
<gene>
    <name evidence="3" type="ORF">IDH41_16670</name>
</gene>
<feature type="chain" id="PRO_5039146197" evidence="1">
    <location>
        <begin position="27"/>
        <end position="165"/>
    </location>
</feature>
<evidence type="ECO:0000256" key="1">
    <source>
        <dbReference type="SAM" id="SignalP"/>
    </source>
</evidence>